<feature type="transmembrane region" description="Helical" evidence="12">
    <location>
        <begin position="27"/>
        <end position="49"/>
    </location>
</feature>
<keyword evidence="7 12" id="KW-0406">Ion transport</keyword>
<feature type="binding site" evidence="12">
    <location>
        <position position="71"/>
    </location>
    <ligand>
        <name>Na(+)</name>
        <dbReference type="ChEBI" id="CHEBI:29101"/>
        <note>structural</note>
    </ligand>
</feature>
<keyword evidence="12" id="KW-0813">Transport</keyword>
<evidence type="ECO:0000313" key="13">
    <source>
        <dbReference type="EMBL" id="HIU53014.1"/>
    </source>
</evidence>
<dbReference type="GO" id="GO:0140114">
    <property type="term" value="P:cellular detoxification of fluoride"/>
    <property type="evidence" value="ECO:0007669"/>
    <property type="project" value="UniProtKB-UniRule"/>
</dbReference>
<reference evidence="13" key="2">
    <citation type="journal article" date="2021" name="PeerJ">
        <title>Extensive microbial diversity within the chicken gut microbiome revealed by metagenomics and culture.</title>
        <authorList>
            <person name="Gilroy R."/>
            <person name="Ravi A."/>
            <person name="Getino M."/>
            <person name="Pursley I."/>
            <person name="Horton D.L."/>
            <person name="Alikhan N.F."/>
            <person name="Baker D."/>
            <person name="Gharbi K."/>
            <person name="Hall N."/>
            <person name="Watson M."/>
            <person name="Adriaenssens E.M."/>
            <person name="Foster-Nyarko E."/>
            <person name="Jarju S."/>
            <person name="Secka A."/>
            <person name="Antonio M."/>
            <person name="Oren A."/>
            <person name="Chaudhuri R.R."/>
            <person name="La Ragione R."/>
            <person name="Hildebrand F."/>
            <person name="Pallen M.J."/>
        </authorList>
    </citation>
    <scope>NUCLEOTIDE SEQUENCE</scope>
    <source>
        <strain evidence="13">ChiW3-316</strain>
    </source>
</reference>
<evidence type="ECO:0000256" key="3">
    <source>
        <dbReference type="ARBA" id="ARBA00022519"/>
    </source>
</evidence>
<organism evidence="13 14">
    <name type="scientific">Candidatus Scatocola faecipullorum</name>
    <dbReference type="NCBI Taxonomy" id="2840917"/>
    <lineage>
        <taxon>Bacteria</taxon>
        <taxon>Pseudomonadati</taxon>
        <taxon>Pseudomonadota</taxon>
        <taxon>Alphaproteobacteria</taxon>
        <taxon>Rhodospirillales</taxon>
        <taxon>Rhodospirillaceae</taxon>
        <taxon>Rhodospirillaceae incertae sedis</taxon>
        <taxon>Candidatus Scatocola</taxon>
    </lineage>
</organism>
<evidence type="ECO:0000256" key="8">
    <source>
        <dbReference type="ARBA" id="ARBA00023136"/>
    </source>
</evidence>
<proteinExistence type="inferred from homology"/>
<keyword evidence="6 12" id="KW-0915">Sodium</keyword>
<evidence type="ECO:0000256" key="9">
    <source>
        <dbReference type="ARBA" id="ARBA00023303"/>
    </source>
</evidence>
<dbReference type="AlphaFoldDB" id="A0A9D1SAA0"/>
<feature type="transmembrane region" description="Helical" evidence="12">
    <location>
        <begin position="61"/>
        <end position="80"/>
    </location>
</feature>
<dbReference type="PANTHER" id="PTHR28259:SF1">
    <property type="entry name" value="FLUORIDE EXPORT PROTEIN 1-RELATED"/>
    <property type="match status" value="1"/>
</dbReference>
<evidence type="ECO:0000313" key="14">
    <source>
        <dbReference type="Proteomes" id="UP000824107"/>
    </source>
</evidence>
<sequence>MTVFSVFLGGGIGSVLRWLVTSRIASHWGVMLANVFGAMLIGMASEYFLSRADLRPEVRSFIVTGFLGGFTTFSTYLLDFNHLLSHEKWSEAGIYLAGSIVVGFAFLLAGSRLMKLFL</sequence>
<dbReference type="Pfam" id="PF02537">
    <property type="entry name" value="CRCB"/>
    <property type="match status" value="1"/>
</dbReference>
<feature type="transmembrane region" description="Helical" evidence="12">
    <location>
        <begin position="92"/>
        <end position="110"/>
    </location>
</feature>
<evidence type="ECO:0000256" key="11">
    <source>
        <dbReference type="ARBA" id="ARBA00035585"/>
    </source>
</evidence>
<name>A0A9D1SAA0_9PROT</name>
<dbReference type="PANTHER" id="PTHR28259">
    <property type="entry name" value="FLUORIDE EXPORT PROTEIN 1-RELATED"/>
    <property type="match status" value="1"/>
</dbReference>
<dbReference type="HAMAP" id="MF_00454">
    <property type="entry name" value="FluC"/>
    <property type="match status" value="1"/>
</dbReference>
<evidence type="ECO:0000256" key="4">
    <source>
        <dbReference type="ARBA" id="ARBA00022692"/>
    </source>
</evidence>
<evidence type="ECO:0000256" key="1">
    <source>
        <dbReference type="ARBA" id="ARBA00004651"/>
    </source>
</evidence>
<keyword evidence="2 12" id="KW-1003">Cell membrane</keyword>
<comment type="subcellular location">
    <subcellularLocation>
        <location evidence="1 12">Cell membrane</location>
        <topology evidence="1 12">Multi-pass membrane protein</topology>
    </subcellularLocation>
</comment>
<keyword evidence="8 12" id="KW-0472">Membrane</keyword>
<dbReference type="EMBL" id="DVNC01000021">
    <property type="protein sequence ID" value="HIU53014.1"/>
    <property type="molecule type" value="Genomic_DNA"/>
</dbReference>
<accession>A0A9D1SAA0</accession>
<comment type="catalytic activity">
    <reaction evidence="11">
        <text>fluoride(in) = fluoride(out)</text>
        <dbReference type="Rhea" id="RHEA:76159"/>
        <dbReference type="ChEBI" id="CHEBI:17051"/>
    </reaction>
    <physiologicalReaction direction="left-to-right" evidence="11">
        <dbReference type="Rhea" id="RHEA:76160"/>
    </physiologicalReaction>
</comment>
<comment type="activity regulation">
    <text evidence="12">Na(+) is not transported, but it plays an essential structural role and its presence is essential for fluoride channel function.</text>
</comment>
<keyword evidence="12" id="KW-0479">Metal-binding</keyword>
<evidence type="ECO:0000256" key="12">
    <source>
        <dbReference type="HAMAP-Rule" id="MF_00454"/>
    </source>
</evidence>
<keyword evidence="3" id="KW-0997">Cell inner membrane</keyword>
<comment type="similarity">
    <text evidence="10 12">Belongs to the fluoride channel Fluc/FEX (TC 1.A.43) family.</text>
</comment>
<keyword evidence="4 12" id="KW-0812">Transmembrane</keyword>
<dbReference type="GO" id="GO:0062054">
    <property type="term" value="F:fluoride channel activity"/>
    <property type="evidence" value="ECO:0007669"/>
    <property type="project" value="UniProtKB-UniRule"/>
</dbReference>
<comment type="function">
    <text evidence="12">Fluoride-specific ion channel. Important for reducing fluoride concentration in the cell, thus reducing its toxicity.</text>
</comment>
<keyword evidence="9 12" id="KW-0407">Ion channel</keyword>
<keyword evidence="5 12" id="KW-1133">Transmembrane helix</keyword>
<evidence type="ECO:0000256" key="2">
    <source>
        <dbReference type="ARBA" id="ARBA00022475"/>
    </source>
</evidence>
<evidence type="ECO:0000256" key="6">
    <source>
        <dbReference type="ARBA" id="ARBA00023053"/>
    </source>
</evidence>
<dbReference type="GO" id="GO:0046872">
    <property type="term" value="F:metal ion binding"/>
    <property type="evidence" value="ECO:0007669"/>
    <property type="project" value="UniProtKB-KW"/>
</dbReference>
<evidence type="ECO:0000256" key="10">
    <source>
        <dbReference type="ARBA" id="ARBA00035120"/>
    </source>
</evidence>
<comment type="caution">
    <text evidence="13">The sequence shown here is derived from an EMBL/GenBank/DDBJ whole genome shotgun (WGS) entry which is preliminary data.</text>
</comment>
<evidence type="ECO:0000256" key="5">
    <source>
        <dbReference type="ARBA" id="ARBA00022989"/>
    </source>
</evidence>
<gene>
    <name evidence="12" type="primary">fluC</name>
    <name evidence="12" type="synonym">crcB</name>
    <name evidence="13" type="ORF">IAD20_02915</name>
</gene>
<dbReference type="GO" id="GO:0005886">
    <property type="term" value="C:plasma membrane"/>
    <property type="evidence" value="ECO:0007669"/>
    <property type="project" value="UniProtKB-SubCell"/>
</dbReference>
<evidence type="ECO:0000256" key="7">
    <source>
        <dbReference type="ARBA" id="ARBA00023065"/>
    </source>
</evidence>
<protein>
    <recommendedName>
        <fullName evidence="12">Fluoride-specific ion channel FluC</fullName>
    </recommendedName>
</protein>
<reference evidence="13" key="1">
    <citation type="submission" date="2020-10" db="EMBL/GenBank/DDBJ databases">
        <authorList>
            <person name="Gilroy R."/>
        </authorList>
    </citation>
    <scope>NUCLEOTIDE SEQUENCE</scope>
    <source>
        <strain evidence="13">ChiW3-316</strain>
    </source>
</reference>
<dbReference type="Proteomes" id="UP000824107">
    <property type="component" value="Unassembled WGS sequence"/>
</dbReference>
<dbReference type="InterPro" id="IPR003691">
    <property type="entry name" value="FluC"/>
</dbReference>
<feature type="binding site" evidence="12">
    <location>
        <position position="68"/>
    </location>
    <ligand>
        <name>Na(+)</name>
        <dbReference type="ChEBI" id="CHEBI:29101"/>
        <note>structural</note>
    </ligand>
</feature>